<feature type="transmembrane region" description="Helical" evidence="1">
    <location>
        <begin position="6"/>
        <end position="26"/>
    </location>
</feature>
<feature type="domain" description="GerMN" evidence="2">
    <location>
        <begin position="205"/>
        <end position="293"/>
    </location>
</feature>
<dbReference type="EMBL" id="JAJEQM010000015">
    <property type="protein sequence ID" value="MCC2211254.1"/>
    <property type="molecule type" value="Genomic_DNA"/>
</dbReference>
<evidence type="ECO:0000313" key="3">
    <source>
        <dbReference type="EMBL" id="MCC2211254.1"/>
    </source>
</evidence>
<dbReference type="InterPro" id="IPR019606">
    <property type="entry name" value="GerMN"/>
</dbReference>
<evidence type="ECO:0000259" key="2">
    <source>
        <dbReference type="SMART" id="SM00909"/>
    </source>
</evidence>
<keyword evidence="1" id="KW-0472">Membrane</keyword>
<protein>
    <submittedName>
        <fullName evidence="3">GerMN domain-containing protein</fullName>
    </submittedName>
</protein>
<keyword evidence="4" id="KW-1185">Reference proteome</keyword>
<dbReference type="Proteomes" id="UP001198242">
    <property type="component" value="Unassembled WGS sequence"/>
</dbReference>
<organism evidence="3 4">
    <name type="scientific">Hominilimicola fabiformis</name>
    <dbReference type="NCBI Taxonomy" id="2885356"/>
    <lineage>
        <taxon>Bacteria</taxon>
        <taxon>Bacillati</taxon>
        <taxon>Bacillota</taxon>
        <taxon>Clostridia</taxon>
        <taxon>Eubacteriales</taxon>
        <taxon>Oscillospiraceae</taxon>
        <taxon>Hominilimicola</taxon>
    </lineage>
</organism>
<gene>
    <name evidence="3" type="ORF">LKE05_10695</name>
</gene>
<dbReference type="AlphaFoldDB" id="A0AAE3J9Z9"/>
<evidence type="ECO:0000256" key="1">
    <source>
        <dbReference type="SAM" id="Phobius"/>
    </source>
</evidence>
<name>A0AAE3J9Z9_9FIRM</name>
<dbReference type="RefSeq" id="WP_308456853.1">
    <property type="nucleotide sequence ID" value="NZ_JAJEQM010000015.1"/>
</dbReference>
<comment type="caution">
    <text evidence="3">The sequence shown here is derived from an EMBL/GenBank/DDBJ whole genome shotgun (WGS) entry which is preliminary data.</text>
</comment>
<keyword evidence="1" id="KW-1133">Transmembrane helix</keyword>
<keyword evidence="1" id="KW-0812">Transmembrane</keyword>
<reference evidence="3 4" key="1">
    <citation type="submission" date="2021-10" db="EMBL/GenBank/DDBJ databases">
        <title>Anaerobic single-cell dispensing facilitates the cultivation of human gut bacteria.</title>
        <authorList>
            <person name="Afrizal A."/>
        </authorList>
    </citation>
    <scope>NUCLEOTIDE SEQUENCE [LARGE SCALE GENOMIC DNA]</scope>
    <source>
        <strain evidence="3 4">CLA-AA-H232</strain>
    </source>
</reference>
<dbReference type="SMART" id="SM00909">
    <property type="entry name" value="Germane"/>
    <property type="match status" value="2"/>
</dbReference>
<sequence>MKSKKGVIAIVAVAVLTVAAVVGILIKKDYGSYRYNSELYFFNETATSIVMENREIKYKDDKELAESVIEALMKGPDNSRYMKIIEKNTKLLSLNDVDSGNIVVNFSGEFLTGDNTKDVLAVYAVVKSLCAISSVDSVKVIVEGKDVATADGSIIGYLRNQDINLPTDTYNSETREIALYFPNKDGNKLVMETRTIKVTDQQPLAQYIINELIKGPENKELSVPLSKDTVLLSVETSDNICFVNFKANFTDKNSGTAEKEKMTIYSIVDSLTELDSIQRVQFLMDGKKVDNFGNINIGSMFGRDGSIIAE</sequence>
<accession>A0AAE3J9Z9</accession>
<feature type="domain" description="GerMN" evidence="2">
    <location>
        <begin position="65"/>
        <end position="151"/>
    </location>
</feature>
<dbReference type="Pfam" id="PF10646">
    <property type="entry name" value="Germane"/>
    <property type="match status" value="2"/>
</dbReference>
<proteinExistence type="predicted"/>
<evidence type="ECO:0000313" key="4">
    <source>
        <dbReference type="Proteomes" id="UP001198242"/>
    </source>
</evidence>